<protein>
    <submittedName>
        <fullName evidence="2">Uncharacterized protein</fullName>
    </submittedName>
</protein>
<proteinExistence type="predicted"/>
<dbReference type="EMBL" id="MU155406">
    <property type="protein sequence ID" value="KAF9473952.1"/>
    <property type="molecule type" value="Genomic_DNA"/>
</dbReference>
<accession>A0A9P5YR63</accession>
<gene>
    <name evidence="2" type="ORF">BDN70DRAFT_885371</name>
</gene>
<sequence length="241" mass="26582">MYSRAGLFSFILAFLIASVAAAPIPDNNAQNVASHGSLGTSISNRIPSTAFSVNQIRAGQDVFAPVTSNSDTSVHRREVDDLERRNFFKKMKHAFKKVGRPFKKVAKFVKANGPKIAKVGLKVAAAATKVGSKFAGYIPGVGKVASMAMTRASALANSASNRIHANIGGKLEKAMKGIDKAEHYADYIPREMSKEDYLLERAFDDSFDDFDARDAYEWESLMEARGIQDEWLYKRDTELTY</sequence>
<keyword evidence="3" id="KW-1185">Reference proteome</keyword>
<feature type="signal peptide" evidence="1">
    <location>
        <begin position="1"/>
        <end position="21"/>
    </location>
</feature>
<dbReference type="AlphaFoldDB" id="A0A9P5YR63"/>
<name>A0A9P5YR63_9AGAR</name>
<evidence type="ECO:0000313" key="2">
    <source>
        <dbReference type="EMBL" id="KAF9473952.1"/>
    </source>
</evidence>
<reference evidence="2" key="1">
    <citation type="submission" date="2020-11" db="EMBL/GenBank/DDBJ databases">
        <authorList>
            <consortium name="DOE Joint Genome Institute"/>
            <person name="Ahrendt S."/>
            <person name="Riley R."/>
            <person name="Andreopoulos W."/>
            <person name="Labutti K."/>
            <person name="Pangilinan J."/>
            <person name="Ruiz-Duenas F.J."/>
            <person name="Barrasa J.M."/>
            <person name="Sanchez-Garcia M."/>
            <person name="Camarero S."/>
            <person name="Miyauchi S."/>
            <person name="Serrano A."/>
            <person name="Linde D."/>
            <person name="Babiker R."/>
            <person name="Drula E."/>
            <person name="Ayuso-Fernandez I."/>
            <person name="Pacheco R."/>
            <person name="Padilla G."/>
            <person name="Ferreira P."/>
            <person name="Barriuso J."/>
            <person name="Kellner H."/>
            <person name="Castanera R."/>
            <person name="Alfaro M."/>
            <person name="Ramirez L."/>
            <person name="Pisabarro A.G."/>
            <person name="Kuo A."/>
            <person name="Tritt A."/>
            <person name="Lipzen A."/>
            <person name="He G."/>
            <person name="Yan M."/>
            <person name="Ng V."/>
            <person name="Cullen D."/>
            <person name="Martin F."/>
            <person name="Rosso M.-N."/>
            <person name="Henrissat B."/>
            <person name="Hibbett D."/>
            <person name="Martinez A.T."/>
            <person name="Grigoriev I.V."/>
        </authorList>
    </citation>
    <scope>NUCLEOTIDE SEQUENCE</scope>
    <source>
        <strain evidence="2">CIRM-BRFM 674</strain>
    </source>
</reference>
<organism evidence="2 3">
    <name type="scientific">Pholiota conissans</name>
    <dbReference type="NCBI Taxonomy" id="109636"/>
    <lineage>
        <taxon>Eukaryota</taxon>
        <taxon>Fungi</taxon>
        <taxon>Dikarya</taxon>
        <taxon>Basidiomycota</taxon>
        <taxon>Agaricomycotina</taxon>
        <taxon>Agaricomycetes</taxon>
        <taxon>Agaricomycetidae</taxon>
        <taxon>Agaricales</taxon>
        <taxon>Agaricineae</taxon>
        <taxon>Strophariaceae</taxon>
        <taxon>Pholiota</taxon>
    </lineage>
</organism>
<comment type="caution">
    <text evidence="2">The sequence shown here is derived from an EMBL/GenBank/DDBJ whole genome shotgun (WGS) entry which is preliminary data.</text>
</comment>
<evidence type="ECO:0000313" key="3">
    <source>
        <dbReference type="Proteomes" id="UP000807469"/>
    </source>
</evidence>
<dbReference type="OrthoDB" id="3119758at2759"/>
<feature type="chain" id="PRO_5040239022" evidence="1">
    <location>
        <begin position="22"/>
        <end position="241"/>
    </location>
</feature>
<evidence type="ECO:0000256" key="1">
    <source>
        <dbReference type="SAM" id="SignalP"/>
    </source>
</evidence>
<keyword evidence="1" id="KW-0732">Signal</keyword>
<dbReference type="Proteomes" id="UP000807469">
    <property type="component" value="Unassembled WGS sequence"/>
</dbReference>